<dbReference type="PANTHER" id="PTHR42877:SF4">
    <property type="entry name" value="FAD_NAD(P)-BINDING DOMAIN-CONTAINING PROTEIN-RELATED"/>
    <property type="match status" value="1"/>
</dbReference>
<reference evidence="5 6" key="1">
    <citation type="submission" date="2018-03" db="EMBL/GenBank/DDBJ databases">
        <title>Genomic Encyclopedia of Archaeal and Bacterial Type Strains, Phase II (KMG-II): from individual species to whole genera.</title>
        <authorList>
            <person name="Goeker M."/>
        </authorList>
    </citation>
    <scope>NUCLEOTIDE SEQUENCE [LARGE SCALE GENOMIC DNA]</scope>
    <source>
        <strain evidence="5 6">DSM 100065</strain>
    </source>
</reference>
<comment type="similarity">
    <text evidence="1">Belongs to the FAD-binding monooxygenase family.</text>
</comment>
<dbReference type="PRINTS" id="PR00469">
    <property type="entry name" value="PNDRDTASEII"/>
</dbReference>
<dbReference type="Gene3D" id="3.50.50.60">
    <property type="entry name" value="FAD/NAD(P)-binding domain"/>
    <property type="match status" value="2"/>
</dbReference>
<evidence type="ECO:0000256" key="3">
    <source>
        <dbReference type="ARBA" id="ARBA00022827"/>
    </source>
</evidence>
<evidence type="ECO:0000313" key="6">
    <source>
        <dbReference type="Proteomes" id="UP000237752"/>
    </source>
</evidence>
<evidence type="ECO:0000256" key="1">
    <source>
        <dbReference type="ARBA" id="ARBA00010139"/>
    </source>
</evidence>
<dbReference type="InterPro" id="IPR020946">
    <property type="entry name" value="Flavin_mOase-like"/>
</dbReference>
<dbReference type="Proteomes" id="UP000237752">
    <property type="component" value="Unassembled WGS sequence"/>
</dbReference>
<dbReference type="PANTHER" id="PTHR42877">
    <property type="entry name" value="L-ORNITHINE N(5)-MONOOXYGENASE-RELATED"/>
    <property type="match status" value="1"/>
</dbReference>
<evidence type="ECO:0000256" key="2">
    <source>
        <dbReference type="ARBA" id="ARBA00022630"/>
    </source>
</evidence>
<evidence type="ECO:0000313" key="5">
    <source>
        <dbReference type="EMBL" id="PRZ42175.1"/>
    </source>
</evidence>
<keyword evidence="5" id="KW-0503">Monooxygenase</keyword>
<evidence type="ECO:0000256" key="4">
    <source>
        <dbReference type="ARBA" id="ARBA00023002"/>
    </source>
</evidence>
<dbReference type="Pfam" id="PF00743">
    <property type="entry name" value="FMO-like"/>
    <property type="match status" value="1"/>
</dbReference>
<gene>
    <name evidence="5" type="ORF">CLV47_10646</name>
</gene>
<organism evidence="5 6">
    <name type="scientific">Antricoccus suffuscus</name>
    <dbReference type="NCBI Taxonomy" id="1629062"/>
    <lineage>
        <taxon>Bacteria</taxon>
        <taxon>Bacillati</taxon>
        <taxon>Actinomycetota</taxon>
        <taxon>Actinomycetes</taxon>
        <taxon>Geodermatophilales</taxon>
        <taxon>Antricoccaceae</taxon>
        <taxon>Antricoccus</taxon>
    </lineage>
</organism>
<accession>A0A2T1A0P8</accession>
<dbReference type="SUPFAM" id="SSF51905">
    <property type="entry name" value="FAD/NAD(P)-binding domain"/>
    <property type="match status" value="1"/>
</dbReference>
<protein>
    <submittedName>
        <fullName evidence="5">4-hydroxyacetophenone monooxygenase</fullName>
    </submittedName>
</protein>
<name>A0A2T1A0P8_9ACTN</name>
<dbReference type="InterPro" id="IPR036188">
    <property type="entry name" value="FAD/NAD-bd_sf"/>
</dbReference>
<dbReference type="InterPro" id="IPR051209">
    <property type="entry name" value="FAD-bind_Monooxygenase_sf"/>
</dbReference>
<keyword evidence="2" id="KW-0285">Flavoprotein</keyword>
<dbReference type="GO" id="GO:0004499">
    <property type="term" value="F:N,N-dimethylaniline monooxygenase activity"/>
    <property type="evidence" value="ECO:0007669"/>
    <property type="project" value="InterPro"/>
</dbReference>
<keyword evidence="6" id="KW-1185">Reference proteome</keyword>
<proteinExistence type="inferred from homology"/>
<keyword evidence="3" id="KW-0274">FAD</keyword>
<sequence>MHDELLVASDETIDDAVQHADPLVLRGLVYQLTGDESLASGVQVETVVSGYRSKQVIAEDSDVAMIRDKAAAFLKSCRDTGQHEVPFGPMQRLRRSLSLIVGSEVPAAELELWTEQLGIDPFARGLAWTHPPTPEQLQDFSVIVIGAGMGGLNAAVHLSEAGIPFTVLEKNDEVGGTWYENRYPGARVDTPSRIYTHVFGADFTYPSPYCEQAENEKYVNWIADHFDLRKHITFDTEVSSVVWDEPASMWTVTAAGPDGEHTLSANAIITAVGLLSRPNVPHLDGIERFRGQYFHTARWPASLDVTGKRVAVIGSGCTGYQLVPELAKNHDVEHVYLFQRTPNWVYDTPGYLSPYPAQVNWLDRNFPYFANFVRFAYSWALRPSATAPANEIDPAFNDPHAVSAANKELRDQRLAFMRSKFADRPDLMEVMLPDAPPMSARPVLVDRDYSIYDAIQRDNVTLVPEGVGHVTEDAIVLDDGTEYPVDVIVLATGFRANDFLWPMDIRGRDGAAVEDLWQKDGARAYLGNLMPGFPNFFMLYGPNTNANVGFAAIHLEELVTRFALKCIEALVTSDKHTVEVTTDAYWKYNDALDEAAATKAYLDRRARNYYTNEHGRSATNGAFDARLLWEWLRDPGNRPPPTPKTDDEADIMRMRGIISPYFGDDLTLS</sequence>
<dbReference type="EMBL" id="PVUE01000006">
    <property type="protein sequence ID" value="PRZ42175.1"/>
    <property type="molecule type" value="Genomic_DNA"/>
</dbReference>
<dbReference type="GO" id="GO:0050661">
    <property type="term" value="F:NADP binding"/>
    <property type="evidence" value="ECO:0007669"/>
    <property type="project" value="InterPro"/>
</dbReference>
<dbReference type="PRINTS" id="PR00368">
    <property type="entry name" value="FADPNR"/>
</dbReference>
<dbReference type="GO" id="GO:0050660">
    <property type="term" value="F:flavin adenine dinucleotide binding"/>
    <property type="evidence" value="ECO:0007669"/>
    <property type="project" value="InterPro"/>
</dbReference>
<keyword evidence="4" id="KW-0560">Oxidoreductase</keyword>
<comment type="caution">
    <text evidence="5">The sequence shown here is derived from an EMBL/GenBank/DDBJ whole genome shotgun (WGS) entry which is preliminary data.</text>
</comment>
<dbReference type="AlphaFoldDB" id="A0A2T1A0P8"/>